<dbReference type="RefSeq" id="WP_050057172.1">
    <property type="nucleotide sequence ID" value="NZ_CAQI01000059.1"/>
</dbReference>
<dbReference type="Proteomes" id="UP000035722">
    <property type="component" value="Unassembled WGS sequence"/>
</dbReference>
<dbReference type="SUPFAM" id="SSF140453">
    <property type="entry name" value="EsxAB dimer-like"/>
    <property type="match status" value="1"/>
</dbReference>
<evidence type="ECO:0008006" key="4">
    <source>
        <dbReference type="Google" id="ProtNLM"/>
    </source>
</evidence>
<evidence type="ECO:0000313" key="2">
    <source>
        <dbReference type="EMBL" id="CCQ48392.1"/>
    </source>
</evidence>
<feature type="region of interest" description="Disordered" evidence="1">
    <location>
        <begin position="69"/>
        <end position="90"/>
    </location>
</feature>
<organism evidence="2 3">
    <name type="scientific">Pseudarthrobacter siccitolerans</name>
    <dbReference type="NCBI Taxonomy" id="861266"/>
    <lineage>
        <taxon>Bacteria</taxon>
        <taxon>Bacillati</taxon>
        <taxon>Actinomycetota</taxon>
        <taxon>Actinomycetes</taxon>
        <taxon>Micrococcales</taxon>
        <taxon>Micrococcaceae</taxon>
        <taxon>Pseudarthrobacter</taxon>
    </lineage>
</organism>
<evidence type="ECO:0000256" key="1">
    <source>
        <dbReference type="SAM" id="MobiDB-lite"/>
    </source>
</evidence>
<accession>A0A024H911</accession>
<dbReference type="EMBL" id="CAQI01000059">
    <property type="protein sequence ID" value="CCQ48392.1"/>
    <property type="molecule type" value="Genomic_DNA"/>
</dbReference>
<feature type="compositionally biased region" description="Basic and acidic residues" evidence="1">
    <location>
        <begin position="69"/>
        <end position="80"/>
    </location>
</feature>
<dbReference type="OrthoDB" id="5244663at2"/>
<name>A0A024H911_9MICC</name>
<protein>
    <recommendedName>
        <fullName evidence="4">ESAT-6-like protein</fullName>
    </recommendedName>
</protein>
<dbReference type="AlphaFoldDB" id="A0A024H911"/>
<dbReference type="InterPro" id="IPR036689">
    <property type="entry name" value="ESAT-6-like_sf"/>
</dbReference>
<feature type="compositionally biased region" description="Polar residues" evidence="1">
    <location>
        <begin position="81"/>
        <end position="90"/>
    </location>
</feature>
<keyword evidence="3" id="KW-1185">Reference proteome</keyword>
<reference evidence="3" key="1">
    <citation type="journal article" date="2014" name="Genome Announc.">
        <title>Genome Sequence of Arthrobacter siccitolerans 4J27, a Xeroprotectant-Producing Desiccation-Tolerant Microorganism.</title>
        <authorList>
            <person name="Manzanera M."/>
            <person name="Santa-Cruz-Calvo L."/>
            <person name="Vilchez J.I."/>
            <person name="Garcia-Fontana C."/>
            <person name="Silva-Castro G.A."/>
            <person name="Calvo C."/>
            <person name="Gonzalez-Lopez J."/>
        </authorList>
    </citation>
    <scope>NUCLEOTIDE SEQUENCE [LARGE SCALE GENOMIC DNA]</scope>
    <source>
        <strain evidence="3">4J27</strain>
    </source>
</reference>
<comment type="caution">
    <text evidence="2">The sequence shown here is derived from an EMBL/GenBank/DDBJ whole genome shotgun (WGS) entry which is preliminary data.</text>
</comment>
<dbReference type="STRING" id="861266.ARTSIC4J27_4397"/>
<proteinExistence type="predicted"/>
<sequence>MAIWGADVDQLRQLGSKLQEGATLIESQRSSLTSALNSTDWKGPDADKFREQWTGEHTSMLNKVSEALRDASQKAKRNAEEQSNASHAGI</sequence>
<gene>
    <name evidence="2" type="ORF">ARTSIC4J27_4397</name>
</gene>
<evidence type="ECO:0000313" key="3">
    <source>
        <dbReference type="Proteomes" id="UP000035722"/>
    </source>
</evidence>
<dbReference type="Gene3D" id="1.10.287.1060">
    <property type="entry name" value="ESAT-6-like"/>
    <property type="match status" value="1"/>
</dbReference>